<evidence type="ECO:0000313" key="2">
    <source>
        <dbReference type="EMBL" id="PCG15608.1"/>
    </source>
</evidence>
<feature type="transmembrane region" description="Helical" evidence="1">
    <location>
        <begin position="64"/>
        <end position="84"/>
    </location>
</feature>
<dbReference type="EMBL" id="NWVC01000001">
    <property type="protein sequence ID" value="PCG15608.1"/>
    <property type="molecule type" value="Genomic_DNA"/>
</dbReference>
<gene>
    <name evidence="2" type="ORF">COA07_01020</name>
</gene>
<comment type="caution">
    <text evidence="2">The sequence shown here is derived from an EMBL/GenBank/DDBJ whole genome shotgun (WGS) entry which is preliminary data.</text>
</comment>
<dbReference type="AlphaFoldDB" id="A0A2A4IBU4"/>
<protein>
    <submittedName>
        <fullName evidence="2">Uncharacterized protein</fullName>
    </submittedName>
</protein>
<keyword evidence="1" id="KW-0472">Membrane</keyword>
<reference evidence="2 3" key="1">
    <citation type="submission" date="2017-09" db="EMBL/GenBank/DDBJ databases">
        <title>Sphingomonas adhaesiva DSM 7418, whole genome shotgun sequence.</title>
        <authorList>
            <person name="Feng G."/>
            <person name="Zhu H."/>
        </authorList>
    </citation>
    <scope>NUCLEOTIDE SEQUENCE [LARGE SCALE GENOMIC DNA]</scope>
    <source>
        <strain evidence="2 3">DSM 7418</strain>
    </source>
</reference>
<proteinExistence type="predicted"/>
<keyword evidence="1" id="KW-0812">Transmembrane</keyword>
<keyword evidence="3" id="KW-1185">Reference proteome</keyword>
<evidence type="ECO:0000256" key="1">
    <source>
        <dbReference type="SAM" id="Phobius"/>
    </source>
</evidence>
<organism evidence="2 3">
    <name type="scientific">Sphingomonas adhaesiva</name>
    <dbReference type="NCBI Taxonomy" id="28212"/>
    <lineage>
        <taxon>Bacteria</taxon>
        <taxon>Pseudomonadati</taxon>
        <taxon>Pseudomonadota</taxon>
        <taxon>Alphaproteobacteria</taxon>
        <taxon>Sphingomonadales</taxon>
        <taxon>Sphingomonadaceae</taxon>
        <taxon>Sphingomonas</taxon>
    </lineage>
</organism>
<keyword evidence="1" id="KW-1133">Transmembrane helix</keyword>
<name>A0A2A4IBU4_9SPHN</name>
<evidence type="ECO:0000313" key="3">
    <source>
        <dbReference type="Proteomes" id="UP000218323"/>
    </source>
</evidence>
<dbReference type="Proteomes" id="UP000218323">
    <property type="component" value="Unassembled WGS sequence"/>
</dbReference>
<sequence length="85" mass="8892">MFQNGSDYSAFMRGAVPASQPQGASAARRRAGDFPYADRNLCAPPALSTSKPVTGCRRADMKQIFPLVLAIVPLVAVLGACVAVP</sequence>
<accession>A0A2A4IBU4</accession>